<feature type="compositionally biased region" description="Basic and acidic residues" evidence="1">
    <location>
        <begin position="159"/>
        <end position="174"/>
    </location>
</feature>
<evidence type="ECO:0000256" key="1">
    <source>
        <dbReference type="SAM" id="MobiDB-lite"/>
    </source>
</evidence>
<proteinExistence type="predicted"/>
<feature type="region of interest" description="Disordered" evidence="1">
    <location>
        <begin position="50"/>
        <end position="69"/>
    </location>
</feature>
<accession>A0A1L9RNU2</accession>
<evidence type="ECO:0000313" key="2">
    <source>
        <dbReference type="EMBL" id="OJJ36562.1"/>
    </source>
</evidence>
<dbReference type="GeneID" id="63746409"/>
<keyword evidence="3" id="KW-1185">Reference proteome</keyword>
<feature type="compositionally biased region" description="Basic residues" evidence="1">
    <location>
        <begin position="59"/>
        <end position="69"/>
    </location>
</feature>
<feature type="region of interest" description="Disordered" evidence="1">
    <location>
        <begin position="140"/>
        <end position="188"/>
    </location>
</feature>
<reference evidence="3" key="1">
    <citation type="journal article" date="2017" name="Genome Biol.">
        <title>Comparative genomics reveals high biological diversity and specific adaptations in the industrially and medically important fungal genus Aspergillus.</title>
        <authorList>
            <person name="de Vries R.P."/>
            <person name="Riley R."/>
            <person name="Wiebenga A."/>
            <person name="Aguilar-Osorio G."/>
            <person name="Amillis S."/>
            <person name="Uchima C.A."/>
            <person name="Anderluh G."/>
            <person name="Asadollahi M."/>
            <person name="Askin M."/>
            <person name="Barry K."/>
            <person name="Battaglia E."/>
            <person name="Bayram O."/>
            <person name="Benocci T."/>
            <person name="Braus-Stromeyer S.A."/>
            <person name="Caldana C."/>
            <person name="Canovas D."/>
            <person name="Cerqueira G.C."/>
            <person name="Chen F."/>
            <person name="Chen W."/>
            <person name="Choi C."/>
            <person name="Clum A."/>
            <person name="Dos Santos R.A."/>
            <person name="Damasio A.R."/>
            <person name="Diallinas G."/>
            <person name="Emri T."/>
            <person name="Fekete E."/>
            <person name="Flipphi M."/>
            <person name="Freyberg S."/>
            <person name="Gallo A."/>
            <person name="Gournas C."/>
            <person name="Habgood R."/>
            <person name="Hainaut M."/>
            <person name="Harispe M.L."/>
            <person name="Henrissat B."/>
            <person name="Hilden K.S."/>
            <person name="Hope R."/>
            <person name="Hossain A."/>
            <person name="Karabika E."/>
            <person name="Karaffa L."/>
            <person name="Karanyi Z."/>
            <person name="Krasevec N."/>
            <person name="Kuo A."/>
            <person name="Kusch H."/>
            <person name="LaButti K."/>
            <person name="Lagendijk E.L."/>
            <person name="Lapidus A."/>
            <person name="Levasseur A."/>
            <person name="Lindquist E."/>
            <person name="Lipzen A."/>
            <person name="Logrieco A.F."/>
            <person name="MacCabe A."/>
            <person name="Maekelae M.R."/>
            <person name="Malavazi I."/>
            <person name="Melin P."/>
            <person name="Meyer V."/>
            <person name="Mielnichuk N."/>
            <person name="Miskei M."/>
            <person name="Molnar A.P."/>
            <person name="Mule G."/>
            <person name="Ngan C.Y."/>
            <person name="Orejas M."/>
            <person name="Orosz E."/>
            <person name="Ouedraogo J.P."/>
            <person name="Overkamp K.M."/>
            <person name="Park H.-S."/>
            <person name="Perrone G."/>
            <person name="Piumi F."/>
            <person name="Punt P.J."/>
            <person name="Ram A.F."/>
            <person name="Ramon A."/>
            <person name="Rauscher S."/>
            <person name="Record E."/>
            <person name="Riano-Pachon D.M."/>
            <person name="Robert V."/>
            <person name="Roehrig J."/>
            <person name="Ruller R."/>
            <person name="Salamov A."/>
            <person name="Salih N.S."/>
            <person name="Samson R.A."/>
            <person name="Sandor E."/>
            <person name="Sanguinetti M."/>
            <person name="Schuetze T."/>
            <person name="Sepcic K."/>
            <person name="Shelest E."/>
            <person name="Sherlock G."/>
            <person name="Sophianopoulou V."/>
            <person name="Squina F.M."/>
            <person name="Sun H."/>
            <person name="Susca A."/>
            <person name="Todd R.B."/>
            <person name="Tsang A."/>
            <person name="Unkles S.E."/>
            <person name="van de Wiele N."/>
            <person name="van Rossen-Uffink D."/>
            <person name="Oliveira J.V."/>
            <person name="Vesth T.C."/>
            <person name="Visser J."/>
            <person name="Yu J.-H."/>
            <person name="Zhou M."/>
            <person name="Andersen M.R."/>
            <person name="Archer D.B."/>
            <person name="Baker S.E."/>
            <person name="Benoit I."/>
            <person name="Brakhage A.A."/>
            <person name="Braus G.H."/>
            <person name="Fischer R."/>
            <person name="Frisvad J.C."/>
            <person name="Goldman G.H."/>
            <person name="Houbraken J."/>
            <person name="Oakley B."/>
            <person name="Pocsi I."/>
            <person name="Scazzocchio C."/>
            <person name="Seiboth B."/>
            <person name="vanKuyk P.A."/>
            <person name="Wortman J."/>
            <person name="Dyer P.S."/>
            <person name="Grigoriev I.V."/>
        </authorList>
    </citation>
    <scope>NUCLEOTIDE SEQUENCE [LARGE SCALE GENOMIC DNA]</scope>
    <source>
        <strain evidence="3">DTO 134E9</strain>
    </source>
</reference>
<dbReference type="RefSeq" id="XP_040690238.1">
    <property type="nucleotide sequence ID" value="XM_040830561.1"/>
</dbReference>
<sequence length="188" mass="22536">MRMSSTVKRVFHFSFSPKRSLSFKGKGVDQTTIDVCYCAEVHDPEMAVSDDSLDLQASSRKKSSSKSRKRTHLVRVVSWASIARGTCRRWTMEQERELRIAEHELARCQKAWSSEQELWLAYIKALEEEKEAHEDFYHNRAKQQDDEQQNFRKAWNRRKSSDIREEQREVMPRSDHRRRLRKSLDRYR</sequence>
<protein>
    <submittedName>
        <fullName evidence="2">Uncharacterized protein</fullName>
    </submittedName>
</protein>
<dbReference type="VEuPathDB" id="FungiDB:ASPWEDRAFT_170074"/>
<dbReference type="EMBL" id="KV878211">
    <property type="protein sequence ID" value="OJJ36562.1"/>
    <property type="molecule type" value="Genomic_DNA"/>
</dbReference>
<gene>
    <name evidence="2" type="ORF">ASPWEDRAFT_170074</name>
</gene>
<dbReference type="OrthoDB" id="4362041at2759"/>
<evidence type="ECO:0000313" key="3">
    <source>
        <dbReference type="Proteomes" id="UP000184383"/>
    </source>
</evidence>
<name>A0A1L9RNU2_ASPWE</name>
<dbReference type="Proteomes" id="UP000184383">
    <property type="component" value="Unassembled WGS sequence"/>
</dbReference>
<organism evidence="2 3">
    <name type="scientific">Aspergillus wentii DTO 134E9</name>
    <dbReference type="NCBI Taxonomy" id="1073089"/>
    <lineage>
        <taxon>Eukaryota</taxon>
        <taxon>Fungi</taxon>
        <taxon>Dikarya</taxon>
        <taxon>Ascomycota</taxon>
        <taxon>Pezizomycotina</taxon>
        <taxon>Eurotiomycetes</taxon>
        <taxon>Eurotiomycetidae</taxon>
        <taxon>Eurotiales</taxon>
        <taxon>Aspergillaceae</taxon>
        <taxon>Aspergillus</taxon>
        <taxon>Aspergillus subgen. Cremei</taxon>
    </lineage>
</organism>
<dbReference type="AlphaFoldDB" id="A0A1L9RNU2"/>